<gene>
    <name evidence="2" type="ORF">S06H3_52372</name>
</gene>
<reference evidence="2" key="1">
    <citation type="journal article" date="2014" name="Front. Microbiol.">
        <title>High frequency of phylogenetically diverse reductive dehalogenase-homologous genes in deep subseafloor sedimentary metagenomes.</title>
        <authorList>
            <person name="Kawai M."/>
            <person name="Futagami T."/>
            <person name="Toyoda A."/>
            <person name="Takaki Y."/>
            <person name="Nishi S."/>
            <person name="Hori S."/>
            <person name="Arai W."/>
            <person name="Tsubouchi T."/>
            <person name="Morono Y."/>
            <person name="Uchiyama I."/>
            <person name="Ito T."/>
            <person name="Fujiyama A."/>
            <person name="Inagaki F."/>
            <person name="Takami H."/>
        </authorList>
    </citation>
    <scope>NUCLEOTIDE SEQUENCE</scope>
    <source>
        <strain evidence="2">Expedition CK06-06</strain>
    </source>
</reference>
<protein>
    <submittedName>
        <fullName evidence="2">Uncharacterized protein</fullName>
    </submittedName>
</protein>
<keyword evidence="1" id="KW-1133">Transmembrane helix</keyword>
<feature type="non-terminal residue" evidence="2">
    <location>
        <position position="145"/>
    </location>
</feature>
<sequence>MADTKRVYILGAGFNQCVQDWNGLKPPLANNFFQIILRSEKYQAEHYNKQLECVYKYIEKYWKKSKNDLLNEPFNIEECFTLLELQFRKAEESNDKNKIKILFTISFRLMTLFAMFLSEFVTIPEWIRNKKPDPLKMINQEPIYT</sequence>
<organism evidence="2">
    <name type="scientific">marine sediment metagenome</name>
    <dbReference type="NCBI Taxonomy" id="412755"/>
    <lineage>
        <taxon>unclassified sequences</taxon>
        <taxon>metagenomes</taxon>
        <taxon>ecological metagenomes</taxon>
    </lineage>
</organism>
<accession>X1QD39</accession>
<proteinExistence type="predicted"/>
<dbReference type="AlphaFoldDB" id="X1QD39"/>
<keyword evidence="1" id="KW-0812">Transmembrane</keyword>
<name>X1QD39_9ZZZZ</name>
<comment type="caution">
    <text evidence="2">The sequence shown here is derived from an EMBL/GenBank/DDBJ whole genome shotgun (WGS) entry which is preliminary data.</text>
</comment>
<evidence type="ECO:0000313" key="2">
    <source>
        <dbReference type="EMBL" id="GAI48925.1"/>
    </source>
</evidence>
<feature type="transmembrane region" description="Helical" evidence="1">
    <location>
        <begin position="101"/>
        <end position="123"/>
    </location>
</feature>
<keyword evidence="1" id="KW-0472">Membrane</keyword>
<dbReference type="EMBL" id="BARV01033307">
    <property type="protein sequence ID" value="GAI48925.1"/>
    <property type="molecule type" value="Genomic_DNA"/>
</dbReference>
<evidence type="ECO:0000256" key="1">
    <source>
        <dbReference type="SAM" id="Phobius"/>
    </source>
</evidence>